<reference evidence="1 2" key="1">
    <citation type="submission" date="2021-09" db="EMBL/GenBank/DDBJ databases">
        <title>Genomic insights and catalytic innovation underlie evolution of tropane alkaloids biosynthesis.</title>
        <authorList>
            <person name="Wang Y.-J."/>
            <person name="Tian T."/>
            <person name="Huang J.-P."/>
            <person name="Huang S.-X."/>
        </authorList>
    </citation>
    <scope>NUCLEOTIDE SEQUENCE [LARGE SCALE GENOMIC DNA]</scope>
    <source>
        <strain evidence="1">KIB-2018</strain>
        <tissue evidence="1">Leaf</tissue>
    </source>
</reference>
<protein>
    <submittedName>
        <fullName evidence="1">Uncharacterized protein</fullName>
    </submittedName>
</protein>
<comment type="caution">
    <text evidence="1">The sequence shown here is derived from an EMBL/GenBank/DDBJ whole genome shotgun (WGS) entry which is preliminary data.</text>
</comment>
<evidence type="ECO:0000313" key="2">
    <source>
        <dbReference type="Proteomes" id="UP001159364"/>
    </source>
</evidence>
<dbReference type="EMBL" id="JAIWQS010000012">
    <property type="protein sequence ID" value="KAJ8749136.1"/>
    <property type="molecule type" value="Genomic_DNA"/>
</dbReference>
<sequence>MEDGLLMPDWRGMDELELRANVHQDLFFPQFTDFHHHILLEVLKSGDGVFRTCLLLQIYNSGTFSGIPCEFVLRARTCPLGLQAYQRCEIVVKWKVHSAVANSDF</sequence>
<keyword evidence="2" id="KW-1185">Reference proteome</keyword>
<dbReference type="Proteomes" id="UP001159364">
    <property type="component" value="Linkage Group LG12"/>
</dbReference>
<evidence type="ECO:0000313" key="1">
    <source>
        <dbReference type="EMBL" id="KAJ8749136.1"/>
    </source>
</evidence>
<proteinExistence type="predicted"/>
<name>A0AAV8SA91_9ROSI</name>
<dbReference type="AlphaFoldDB" id="A0AAV8SA91"/>
<organism evidence="1 2">
    <name type="scientific">Erythroxylum novogranatense</name>
    <dbReference type="NCBI Taxonomy" id="1862640"/>
    <lineage>
        <taxon>Eukaryota</taxon>
        <taxon>Viridiplantae</taxon>
        <taxon>Streptophyta</taxon>
        <taxon>Embryophyta</taxon>
        <taxon>Tracheophyta</taxon>
        <taxon>Spermatophyta</taxon>
        <taxon>Magnoliopsida</taxon>
        <taxon>eudicotyledons</taxon>
        <taxon>Gunneridae</taxon>
        <taxon>Pentapetalae</taxon>
        <taxon>rosids</taxon>
        <taxon>fabids</taxon>
        <taxon>Malpighiales</taxon>
        <taxon>Erythroxylaceae</taxon>
        <taxon>Erythroxylum</taxon>
    </lineage>
</organism>
<accession>A0AAV8SA91</accession>
<gene>
    <name evidence="1" type="ORF">K2173_013743</name>
</gene>